<keyword evidence="1" id="KW-0328">Glycosyltransferase</keyword>
<dbReference type="SUPFAM" id="SSF53756">
    <property type="entry name" value="UDP-Glycosyltransferase/glycogen phosphorylase"/>
    <property type="match status" value="1"/>
</dbReference>
<evidence type="ECO:0000256" key="2">
    <source>
        <dbReference type="ARBA" id="ARBA00022679"/>
    </source>
</evidence>
<dbReference type="AlphaFoldDB" id="A0A6M4IQ97"/>
<dbReference type="InterPro" id="IPR051199">
    <property type="entry name" value="LPS_LOS_Heptosyltrfase"/>
</dbReference>
<keyword evidence="2 3" id="KW-0808">Transferase</keyword>
<dbReference type="Proteomes" id="UP000500938">
    <property type="component" value="Chromosome"/>
</dbReference>
<organism evidence="3 4">
    <name type="scientific">Gemmatimonas groenlandica</name>
    <dbReference type="NCBI Taxonomy" id="2732249"/>
    <lineage>
        <taxon>Bacteria</taxon>
        <taxon>Pseudomonadati</taxon>
        <taxon>Gemmatimonadota</taxon>
        <taxon>Gemmatimonadia</taxon>
        <taxon>Gemmatimonadales</taxon>
        <taxon>Gemmatimonadaceae</taxon>
        <taxon>Gemmatimonas</taxon>
    </lineage>
</organism>
<accession>A0A6M4IQ97</accession>
<gene>
    <name evidence="3" type="ORF">HKW67_02380</name>
</gene>
<dbReference type="GO" id="GO:0005829">
    <property type="term" value="C:cytosol"/>
    <property type="evidence" value="ECO:0007669"/>
    <property type="project" value="TreeGrafter"/>
</dbReference>
<evidence type="ECO:0000256" key="1">
    <source>
        <dbReference type="ARBA" id="ARBA00022676"/>
    </source>
</evidence>
<dbReference type="RefSeq" id="WP_171223877.1">
    <property type="nucleotide sequence ID" value="NZ_CP053085.1"/>
</dbReference>
<sequence length="362" mass="40276">MTAASTTPPLPPFTLDRVCIVMMSAVGDAVHVMPIIHAIKAHSPASRITWVLQPGPATLVRGHAMVDDIVLFDRSKGWKAFLDTRRELASRRFDVVLALQVYFKAGLITSFANAPVKLGFDRERARDANWLFTTHRIPPHAGQHVQDQYFEFIDALGVPHGAPQWTLGPWNDEERAWQRDFHAQFDRPIAPIVVATSKEAKDWMPERWAAVCHLLWNEFGLQPVLVGGRSPREVAAESIILRDAPMAHSALGSGLRRLAAILDGAAVALSPDTGPLHLAVALRTPVISLLGYTNPKRVGPYDFSRDLMIDAYGDPGEAYPLDMTYRLDRMQRITVDDVRAMLTRWQERYRAPLSATVSGPKA</sequence>
<proteinExistence type="predicted"/>
<dbReference type="InterPro" id="IPR002201">
    <property type="entry name" value="Glyco_trans_9"/>
</dbReference>
<evidence type="ECO:0000313" key="3">
    <source>
        <dbReference type="EMBL" id="QJR34451.1"/>
    </source>
</evidence>
<dbReference type="CDD" id="cd03789">
    <property type="entry name" value="GT9_LPS_heptosyltransferase"/>
    <property type="match status" value="1"/>
</dbReference>
<keyword evidence="4" id="KW-1185">Reference proteome</keyword>
<dbReference type="Pfam" id="PF01075">
    <property type="entry name" value="Glyco_transf_9"/>
    <property type="match status" value="1"/>
</dbReference>
<dbReference type="EMBL" id="CP053085">
    <property type="protein sequence ID" value="QJR34451.1"/>
    <property type="molecule type" value="Genomic_DNA"/>
</dbReference>
<dbReference type="PANTHER" id="PTHR30160">
    <property type="entry name" value="TETRAACYLDISACCHARIDE 4'-KINASE-RELATED"/>
    <property type="match status" value="1"/>
</dbReference>
<dbReference type="Gene3D" id="3.40.50.2000">
    <property type="entry name" value="Glycogen Phosphorylase B"/>
    <property type="match status" value="2"/>
</dbReference>
<reference evidence="3 4" key="1">
    <citation type="submission" date="2020-05" db="EMBL/GenBank/DDBJ databases">
        <title>Complete genome sequence of Gemmatimonas greenlandica TET16.</title>
        <authorList>
            <person name="Zeng Y."/>
        </authorList>
    </citation>
    <scope>NUCLEOTIDE SEQUENCE [LARGE SCALE GENOMIC DNA]</scope>
    <source>
        <strain evidence="3 4">TET16</strain>
    </source>
</reference>
<dbReference type="KEGG" id="ggr:HKW67_02380"/>
<dbReference type="GO" id="GO:0008713">
    <property type="term" value="F:ADP-heptose-lipopolysaccharide heptosyltransferase activity"/>
    <property type="evidence" value="ECO:0007669"/>
    <property type="project" value="TreeGrafter"/>
</dbReference>
<protein>
    <submittedName>
        <fullName evidence="3">Glycosyltransferase family 9 protein</fullName>
    </submittedName>
</protein>
<name>A0A6M4IQ97_9BACT</name>
<dbReference type="GO" id="GO:0009244">
    <property type="term" value="P:lipopolysaccharide core region biosynthetic process"/>
    <property type="evidence" value="ECO:0007669"/>
    <property type="project" value="TreeGrafter"/>
</dbReference>
<dbReference type="PANTHER" id="PTHR30160:SF21">
    <property type="entry name" value="LIPOPOLYSACCHARIDE CORE HEPTOSYLTRANSFERASE OPSX"/>
    <property type="match status" value="1"/>
</dbReference>
<evidence type="ECO:0000313" key="4">
    <source>
        <dbReference type="Proteomes" id="UP000500938"/>
    </source>
</evidence>